<keyword evidence="2" id="KW-1185">Reference proteome</keyword>
<dbReference type="EMBL" id="ML986511">
    <property type="protein sequence ID" value="KAF2273286.1"/>
    <property type="molecule type" value="Genomic_DNA"/>
</dbReference>
<dbReference type="RefSeq" id="XP_033650825.1">
    <property type="nucleotide sequence ID" value="XM_033793336.1"/>
</dbReference>
<dbReference type="Proteomes" id="UP000800097">
    <property type="component" value="Unassembled WGS sequence"/>
</dbReference>
<name>A0A6A6JCD2_WESOR</name>
<evidence type="ECO:0000313" key="1">
    <source>
        <dbReference type="EMBL" id="KAF2273286.1"/>
    </source>
</evidence>
<accession>A0A6A6JCD2</accession>
<protein>
    <submittedName>
        <fullName evidence="1">Uncharacterized protein</fullName>
    </submittedName>
</protein>
<evidence type="ECO:0000313" key="2">
    <source>
        <dbReference type="Proteomes" id="UP000800097"/>
    </source>
</evidence>
<sequence length="160" mass="17926">MSLLRIRGYRHRSVLTTTEVKCEANEVVLEHAITAIEHLSNILPYPRYVVLLQVPSSSDARCVTALIPIRRLPTSERDSSRLFPSVTFPWFSTVIRSTAESATQKKRSGTSESAPDRIISFVSNKSSLPRSNASSVPFPIPTGRWMRVRSVRSEALRIMG</sequence>
<organism evidence="1 2">
    <name type="scientific">Westerdykella ornata</name>
    <dbReference type="NCBI Taxonomy" id="318751"/>
    <lineage>
        <taxon>Eukaryota</taxon>
        <taxon>Fungi</taxon>
        <taxon>Dikarya</taxon>
        <taxon>Ascomycota</taxon>
        <taxon>Pezizomycotina</taxon>
        <taxon>Dothideomycetes</taxon>
        <taxon>Pleosporomycetidae</taxon>
        <taxon>Pleosporales</taxon>
        <taxon>Sporormiaceae</taxon>
        <taxon>Westerdykella</taxon>
    </lineage>
</organism>
<dbReference type="AlphaFoldDB" id="A0A6A6JCD2"/>
<gene>
    <name evidence="1" type="ORF">EI97DRAFT_160406</name>
</gene>
<proteinExistence type="predicted"/>
<reference evidence="1" key="1">
    <citation type="journal article" date="2020" name="Stud. Mycol.">
        <title>101 Dothideomycetes genomes: a test case for predicting lifestyles and emergence of pathogens.</title>
        <authorList>
            <person name="Haridas S."/>
            <person name="Albert R."/>
            <person name="Binder M."/>
            <person name="Bloem J."/>
            <person name="Labutti K."/>
            <person name="Salamov A."/>
            <person name="Andreopoulos B."/>
            <person name="Baker S."/>
            <person name="Barry K."/>
            <person name="Bills G."/>
            <person name="Bluhm B."/>
            <person name="Cannon C."/>
            <person name="Castanera R."/>
            <person name="Culley D."/>
            <person name="Daum C."/>
            <person name="Ezra D."/>
            <person name="Gonzalez J."/>
            <person name="Henrissat B."/>
            <person name="Kuo A."/>
            <person name="Liang C."/>
            <person name="Lipzen A."/>
            <person name="Lutzoni F."/>
            <person name="Magnuson J."/>
            <person name="Mondo S."/>
            <person name="Nolan M."/>
            <person name="Ohm R."/>
            <person name="Pangilinan J."/>
            <person name="Park H.-J."/>
            <person name="Ramirez L."/>
            <person name="Alfaro M."/>
            <person name="Sun H."/>
            <person name="Tritt A."/>
            <person name="Yoshinaga Y."/>
            <person name="Zwiers L.-H."/>
            <person name="Turgeon B."/>
            <person name="Goodwin S."/>
            <person name="Spatafora J."/>
            <person name="Crous P."/>
            <person name="Grigoriev I."/>
        </authorList>
    </citation>
    <scope>NUCLEOTIDE SEQUENCE</scope>
    <source>
        <strain evidence="1">CBS 379.55</strain>
    </source>
</reference>
<dbReference type="GeneID" id="54546511"/>